<evidence type="ECO:0000313" key="1">
    <source>
        <dbReference type="EMBL" id="JAI04186.1"/>
    </source>
</evidence>
<dbReference type="AlphaFoldDB" id="A0A0E9XQP7"/>
<reference evidence="1" key="2">
    <citation type="journal article" date="2015" name="Fish Shellfish Immunol.">
        <title>Early steps in the European eel (Anguilla anguilla)-Vibrio vulnificus interaction in the gills: Role of the RtxA13 toxin.</title>
        <authorList>
            <person name="Callol A."/>
            <person name="Pajuelo D."/>
            <person name="Ebbesson L."/>
            <person name="Teles M."/>
            <person name="MacKenzie S."/>
            <person name="Amaro C."/>
        </authorList>
    </citation>
    <scope>NUCLEOTIDE SEQUENCE</scope>
</reference>
<proteinExistence type="predicted"/>
<protein>
    <submittedName>
        <fullName evidence="1">Uncharacterized protein</fullName>
    </submittedName>
</protein>
<organism evidence="1">
    <name type="scientific">Anguilla anguilla</name>
    <name type="common">European freshwater eel</name>
    <name type="synonym">Muraena anguilla</name>
    <dbReference type="NCBI Taxonomy" id="7936"/>
    <lineage>
        <taxon>Eukaryota</taxon>
        <taxon>Metazoa</taxon>
        <taxon>Chordata</taxon>
        <taxon>Craniata</taxon>
        <taxon>Vertebrata</taxon>
        <taxon>Euteleostomi</taxon>
        <taxon>Actinopterygii</taxon>
        <taxon>Neopterygii</taxon>
        <taxon>Teleostei</taxon>
        <taxon>Anguilliformes</taxon>
        <taxon>Anguillidae</taxon>
        <taxon>Anguilla</taxon>
    </lineage>
</organism>
<name>A0A0E9XQP7_ANGAN</name>
<accession>A0A0E9XQP7</accession>
<dbReference type="EMBL" id="GBXM01004392">
    <property type="protein sequence ID" value="JAI04186.1"/>
    <property type="molecule type" value="Transcribed_RNA"/>
</dbReference>
<reference evidence="1" key="1">
    <citation type="submission" date="2014-11" db="EMBL/GenBank/DDBJ databases">
        <authorList>
            <person name="Amaro Gonzalez C."/>
        </authorList>
    </citation>
    <scope>NUCLEOTIDE SEQUENCE</scope>
</reference>
<sequence>MSKVCFYGRQSNCCFSCFKKKSSWNTIAPCNFTMSNPNALDRQRQERFSTQESEIQARTVAIYGSQSIPSPLPDVRKAWVEDALNVRTACQC</sequence>